<name>A0A8S0WZQ8_9GAMM</name>
<dbReference type="Proteomes" id="UP000494216">
    <property type="component" value="Unassembled WGS sequence"/>
</dbReference>
<dbReference type="InterPro" id="IPR021834">
    <property type="entry name" value="DUF3426"/>
</dbReference>
<protein>
    <submittedName>
        <fullName evidence="1">Uncharacterized protein</fullName>
    </submittedName>
</protein>
<proteinExistence type="predicted"/>
<sequence length="216" mass="23708">MFTHCPDCKKTCSLTVAPLRFNRGIMHYRNCSALSDALEFISDTAAGPATISSTKFLLWTQKKASGGVYGKAGLASGLVQFIAQIIHFEGFSFSQNPAFRRWLVKICKPINGDLPAYKNPAEFAVLQGSFIPLPGPAIAFRAVINNQAAFSQTYPDLRLTLFSYTGQPFAHRIFRPLDYLPKASASKSFTPDETAEINLNISAPKTKVGGYTFELI</sequence>
<comment type="caution">
    <text evidence="1">The sequence shown here is derived from an EMBL/GenBank/DDBJ whole genome shotgun (WGS) entry which is preliminary data.</text>
</comment>
<reference evidence="1 2" key="1">
    <citation type="submission" date="2020-02" db="EMBL/GenBank/DDBJ databases">
        <authorList>
            <person name="Hogendoorn C."/>
        </authorList>
    </citation>
    <scope>NUCLEOTIDE SEQUENCE [LARGE SCALE GENOMIC DNA]</scope>
    <source>
        <strain evidence="1">METHB21</strain>
    </source>
</reference>
<gene>
    <name evidence="1" type="ORF">METHB2_200021</name>
</gene>
<evidence type="ECO:0000313" key="2">
    <source>
        <dbReference type="Proteomes" id="UP000494216"/>
    </source>
</evidence>
<keyword evidence="2" id="KW-1185">Reference proteome</keyword>
<dbReference type="Pfam" id="PF11906">
    <property type="entry name" value="DUF3426"/>
    <property type="match status" value="1"/>
</dbReference>
<dbReference type="AlphaFoldDB" id="A0A8S0WZQ8"/>
<organism evidence="1 2">
    <name type="scientific">Candidatus Methylobacter favarea</name>
    <dbReference type="NCBI Taxonomy" id="2707345"/>
    <lineage>
        <taxon>Bacteria</taxon>
        <taxon>Pseudomonadati</taxon>
        <taxon>Pseudomonadota</taxon>
        <taxon>Gammaproteobacteria</taxon>
        <taxon>Methylococcales</taxon>
        <taxon>Methylococcaceae</taxon>
        <taxon>Methylobacter</taxon>
    </lineage>
</organism>
<dbReference type="EMBL" id="CADCXN010000048">
    <property type="protein sequence ID" value="CAA9890335.1"/>
    <property type="molecule type" value="Genomic_DNA"/>
</dbReference>
<accession>A0A8S0WZQ8</accession>
<evidence type="ECO:0000313" key="1">
    <source>
        <dbReference type="EMBL" id="CAA9890335.1"/>
    </source>
</evidence>